<accession>A0AAJ1IEU9</accession>
<comment type="caution">
    <text evidence="6">The sequence shown here is derived from an EMBL/GenBank/DDBJ whole genome shotgun (WGS) entry which is preliminary data.</text>
</comment>
<protein>
    <submittedName>
        <fullName evidence="6">Valine--pyruvate transaminase</fullName>
        <ecNumber evidence="6">2.6.1.66</ecNumber>
    </submittedName>
</protein>
<dbReference type="GO" id="GO:0005829">
    <property type="term" value="C:cytosol"/>
    <property type="evidence" value="ECO:0007669"/>
    <property type="project" value="TreeGrafter"/>
</dbReference>
<sequence length="415" mass="46122">MKFSSFGERFINDTGIKDLVDDLGKYAGIEGTCMLGGGNPALIPEVNEVWRKRMTDILENGSQYQKMMGLYGTSIGSLKFFDALAELLHNQYGWPVTGKNIAVINGSQTSCFLLYNMLAGKMADGTKGRILLPLMPEYIGYADQTIDPGSFVSFRPGINEYAPNMFKYQVDFDRIDITGVNAITASRPTNPTGNVLTDVEVGRLSELAAEHDIPLILDNAYGLPFPGIIFEDVKPVWNENIVLSMSLSKIGLPATRTGIIVAKEEMIEALSAMSAVASLAPSGVGQEIVLPMLKDGSILDISREIVMPYYRSKSEQTIKYIKERFDGIEYSIHKSEGAIFLWLWFKNLQCGSVDLYNRLKNRGVIIVPGDYFFFGLPEEDEAWEHRHQCIRVNYSGDFAEVSRGLDIIAEEVEKG</sequence>
<dbReference type="NCBIfam" id="NF006967">
    <property type="entry name" value="PRK09440.1-5"/>
    <property type="match status" value="1"/>
</dbReference>
<dbReference type="PANTHER" id="PTHR42790">
    <property type="entry name" value="AMINOTRANSFERASE"/>
    <property type="match status" value="1"/>
</dbReference>
<dbReference type="AlphaFoldDB" id="A0AAJ1IEU9"/>
<organism evidence="6 7">
    <name type="scientific">Candidatus Thalassospirochaeta sargassi</name>
    <dbReference type="NCBI Taxonomy" id="3119039"/>
    <lineage>
        <taxon>Bacteria</taxon>
        <taxon>Pseudomonadati</taxon>
        <taxon>Spirochaetota</taxon>
        <taxon>Spirochaetia</taxon>
        <taxon>Spirochaetales</taxon>
        <taxon>Spirochaetaceae</taxon>
        <taxon>Candidatus Thalassospirochaeta</taxon>
    </lineage>
</organism>
<comment type="cofactor">
    <cofactor evidence="1">
        <name>pyridoxal 5'-phosphate</name>
        <dbReference type="ChEBI" id="CHEBI:597326"/>
    </cofactor>
</comment>
<dbReference type="NCBIfam" id="NF006964">
    <property type="entry name" value="PRK09440.1-2"/>
    <property type="match status" value="1"/>
</dbReference>
<dbReference type="GO" id="GO:0009042">
    <property type="term" value="F:valine-pyruvate transaminase activity"/>
    <property type="evidence" value="ECO:0007669"/>
    <property type="project" value="UniProtKB-EC"/>
</dbReference>
<dbReference type="EMBL" id="JAQQAL010000011">
    <property type="protein sequence ID" value="MDC7226110.1"/>
    <property type="molecule type" value="Genomic_DNA"/>
</dbReference>
<evidence type="ECO:0000313" key="6">
    <source>
        <dbReference type="EMBL" id="MDC7226110.1"/>
    </source>
</evidence>
<evidence type="ECO:0000256" key="4">
    <source>
        <dbReference type="ARBA" id="ARBA00022898"/>
    </source>
</evidence>
<keyword evidence="2 6" id="KW-0032">Aminotransferase</keyword>
<proteinExistence type="predicted"/>
<dbReference type="Proteomes" id="UP001221217">
    <property type="component" value="Unassembled WGS sequence"/>
</dbReference>
<keyword evidence="3 6" id="KW-0808">Transferase</keyword>
<feature type="domain" description="Aminotransferase class I/classII large" evidence="5">
    <location>
        <begin position="53"/>
        <end position="406"/>
    </location>
</feature>
<dbReference type="SUPFAM" id="SSF53383">
    <property type="entry name" value="PLP-dependent transferases"/>
    <property type="match status" value="1"/>
</dbReference>
<dbReference type="InterPro" id="IPR050859">
    <property type="entry name" value="Class-I_PLP-dep_aminotransf"/>
</dbReference>
<dbReference type="GO" id="GO:0030170">
    <property type="term" value="F:pyridoxal phosphate binding"/>
    <property type="evidence" value="ECO:0007669"/>
    <property type="project" value="InterPro"/>
</dbReference>
<evidence type="ECO:0000313" key="7">
    <source>
        <dbReference type="Proteomes" id="UP001221217"/>
    </source>
</evidence>
<keyword evidence="4" id="KW-0663">Pyridoxal phosphate</keyword>
<gene>
    <name evidence="6" type="ORF">PQJ61_05025</name>
</gene>
<evidence type="ECO:0000256" key="3">
    <source>
        <dbReference type="ARBA" id="ARBA00022679"/>
    </source>
</evidence>
<dbReference type="CDD" id="cd00609">
    <property type="entry name" value="AAT_like"/>
    <property type="match status" value="1"/>
</dbReference>
<evidence type="ECO:0000256" key="2">
    <source>
        <dbReference type="ARBA" id="ARBA00022576"/>
    </source>
</evidence>
<dbReference type="InterPro" id="IPR015424">
    <property type="entry name" value="PyrdxlP-dep_Trfase"/>
</dbReference>
<dbReference type="Pfam" id="PF00155">
    <property type="entry name" value="Aminotran_1_2"/>
    <property type="match status" value="1"/>
</dbReference>
<dbReference type="Gene3D" id="3.40.640.10">
    <property type="entry name" value="Type I PLP-dependent aspartate aminotransferase-like (Major domain)"/>
    <property type="match status" value="1"/>
</dbReference>
<evidence type="ECO:0000256" key="1">
    <source>
        <dbReference type="ARBA" id="ARBA00001933"/>
    </source>
</evidence>
<dbReference type="EC" id="2.6.1.66" evidence="6"/>
<reference evidence="6 7" key="1">
    <citation type="submission" date="2022-12" db="EMBL/GenBank/DDBJ databases">
        <title>Metagenome assembled genome from gulf of manar.</title>
        <authorList>
            <person name="Kohli P."/>
            <person name="Pk S."/>
            <person name="Venkata Ramana C."/>
            <person name="Sasikala C."/>
        </authorList>
    </citation>
    <scope>NUCLEOTIDE SEQUENCE [LARGE SCALE GENOMIC DNA]</scope>
    <source>
        <strain evidence="6">JB008</strain>
    </source>
</reference>
<dbReference type="InterPro" id="IPR004839">
    <property type="entry name" value="Aminotransferase_I/II_large"/>
</dbReference>
<name>A0AAJ1IEU9_9SPIO</name>
<dbReference type="GO" id="GO:1901605">
    <property type="term" value="P:alpha-amino acid metabolic process"/>
    <property type="evidence" value="ECO:0007669"/>
    <property type="project" value="TreeGrafter"/>
</dbReference>
<evidence type="ECO:0000259" key="5">
    <source>
        <dbReference type="Pfam" id="PF00155"/>
    </source>
</evidence>
<dbReference type="InterPro" id="IPR015421">
    <property type="entry name" value="PyrdxlP-dep_Trfase_major"/>
</dbReference>
<dbReference type="PANTHER" id="PTHR42790:SF4">
    <property type="entry name" value="VALINE--PYRUVATE AMINOTRANSFERASE"/>
    <property type="match status" value="1"/>
</dbReference>